<dbReference type="InterPro" id="IPR015793">
    <property type="entry name" value="Pyrv_Knase_brl"/>
</dbReference>
<gene>
    <name evidence="19" type="ordered locus">Ctha_1959</name>
</gene>
<dbReference type="GO" id="GO:0016301">
    <property type="term" value="F:kinase activity"/>
    <property type="evidence" value="ECO:0007669"/>
    <property type="project" value="UniProtKB-KW"/>
</dbReference>
<dbReference type="PRINTS" id="PR01050">
    <property type="entry name" value="PYRUVTKNASE"/>
</dbReference>
<dbReference type="SUPFAM" id="SSF51621">
    <property type="entry name" value="Phosphoenolpyruvate/pyruvate domain"/>
    <property type="match status" value="1"/>
</dbReference>
<evidence type="ECO:0000259" key="17">
    <source>
        <dbReference type="Pfam" id="PF00224"/>
    </source>
</evidence>
<dbReference type="Gene3D" id="2.40.33.10">
    <property type="entry name" value="PK beta-barrel domain-like"/>
    <property type="match status" value="1"/>
</dbReference>
<proteinExistence type="inferred from homology"/>
<evidence type="ECO:0000256" key="7">
    <source>
        <dbReference type="ARBA" id="ARBA00022679"/>
    </source>
</evidence>
<evidence type="ECO:0000256" key="11">
    <source>
        <dbReference type="ARBA" id="ARBA00022840"/>
    </source>
</evidence>
<evidence type="ECO:0000256" key="5">
    <source>
        <dbReference type="ARBA" id="ARBA00012142"/>
    </source>
</evidence>
<dbReference type="RefSeq" id="WP_012500496.1">
    <property type="nucleotide sequence ID" value="NC_011026.1"/>
</dbReference>
<dbReference type="PANTHER" id="PTHR11817">
    <property type="entry name" value="PYRUVATE KINASE"/>
    <property type="match status" value="1"/>
</dbReference>
<reference evidence="19 20" key="1">
    <citation type="submission" date="2008-06" db="EMBL/GenBank/DDBJ databases">
        <title>Complete sequence of Chloroherpeton thalassium ATCC 35110.</title>
        <authorList>
            <consortium name="US DOE Joint Genome Institute"/>
            <person name="Lucas S."/>
            <person name="Copeland A."/>
            <person name="Lapidus A."/>
            <person name="Glavina del Rio T."/>
            <person name="Dalin E."/>
            <person name="Tice H."/>
            <person name="Bruce D."/>
            <person name="Goodwin L."/>
            <person name="Pitluck S."/>
            <person name="Schmutz J."/>
            <person name="Larimer F."/>
            <person name="Land M."/>
            <person name="Hauser L."/>
            <person name="Kyrpides N."/>
            <person name="Mikhailova N."/>
            <person name="Liu Z."/>
            <person name="Li T."/>
            <person name="Zhao F."/>
            <person name="Overmann J."/>
            <person name="Bryant D.A."/>
            <person name="Richardson P."/>
        </authorList>
    </citation>
    <scope>NUCLEOTIDE SEQUENCE [LARGE SCALE GENOMIC DNA]</scope>
    <source>
        <strain evidence="20">ATCC 35110 / GB-78</strain>
    </source>
</reference>
<dbReference type="GO" id="GO:0005524">
    <property type="term" value="F:ATP binding"/>
    <property type="evidence" value="ECO:0007669"/>
    <property type="project" value="UniProtKB-KW"/>
</dbReference>
<keyword evidence="14 19" id="KW-0670">Pyruvate</keyword>
<dbReference type="FunFam" id="3.20.20.60:FF:000025">
    <property type="entry name" value="Pyruvate kinase"/>
    <property type="match status" value="1"/>
</dbReference>
<evidence type="ECO:0000256" key="3">
    <source>
        <dbReference type="ARBA" id="ARBA00004997"/>
    </source>
</evidence>
<evidence type="ECO:0000256" key="12">
    <source>
        <dbReference type="ARBA" id="ARBA00022842"/>
    </source>
</evidence>
<dbReference type="NCBIfam" id="NF004491">
    <property type="entry name" value="PRK05826.1"/>
    <property type="match status" value="1"/>
</dbReference>
<comment type="cofactor">
    <cofactor evidence="1">
        <name>Mg(2+)</name>
        <dbReference type="ChEBI" id="CHEBI:18420"/>
    </cofactor>
</comment>
<evidence type="ECO:0000256" key="13">
    <source>
        <dbReference type="ARBA" id="ARBA00023152"/>
    </source>
</evidence>
<evidence type="ECO:0000313" key="19">
    <source>
        <dbReference type="EMBL" id="ACF14413.1"/>
    </source>
</evidence>
<dbReference type="Gene3D" id="3.40.1380.20">
    <property type="entry name" value="Pyruvate kinase, C-terminal domain"/>
    <property type="match status" value="1"/>
</dbReference>
<evidence type="ECO:0000256" key="16">
    <source>
        <dbReference type="RuleBase" id="RU000504"/>
    </source>
</evidence>
<evidence type="ECO:0000256" key="15">
    <source>
        <dbReference type="NCBIfam" id="TIGR01064"/>
    </source>
</evidence>
<evidence type="ECO:0000313" key="20">
    <source>
        <dbReference type="Proteomes" id="UP000001208"/>
    </source>
</evidence>
<evidence type="ECO:0000256" key="4">
    <source>
        <dbReference type="ARBA" id="ARBA00008663"/>
    </source>
</evidence>
<dbReference type="EMBL" id="CP001100">
    <property type="protein sequence ID" value="ACF14413.1"/>
    <property type="molecule type" value="Genomic_DNA"/>
</dbReference>
<comment type="similarity">
    <text evidence="4 16">Belongs to the pyruvate kinase family.</text>
</comment>
<dbReference type="EC" id="2.7.1.40" evidence="5 15"/>
<evidence type="ECO:0000256" key="10">
    <source>
        <dbReference type="ARBA" id="ARBA00022777"/>
    </source>
</evidence>
<dbReference type="SUPFAM" id="SSF50800">
    <property type="entry name" value="PK beta-barrel domain-like"/>
    <property type="match status" value="1"/>
</dbReference>
<evidence type="ECO:0000256" key="8">
    <source>
        <dbReference type="ARBA" id="ARBA00022723"/>
    </source>
</evidence>
<dbReference type="InterPro" id="IPR040442">
    <property type="entry name" value="Pyrv_kinase-like_dom_sf"/>
</dbReference>
<dbReference type="InterPro" id="IPR015795">
    <property type="entry name" value="Pyrv_Knase_C"/>
</dbReference>
<keyword evidence="10 16" id="KW-0418">Kinase</keyword>
<evidence type="ECO:0000256" key="2">
    <source>
        <dbReference type="ARBA" id="ARBA00001958"/>
    </source>
</evidence>
<evidence type="ECO:0000256" key="9">
    <source>
        <dbReference type="ARBA" id="ARBA00022741"/>
    </source>
</evidence>
<dbReference type="AlphaFoldDB" id="B3QUG4"/>
<dbReference type="InterPro" id="IPR001697">
    <property type="entry name" value="Pyr_Knase"/>
</dbReference>
<comment type="catalytic activity">
    <reaction evidence="16">
        <text>pyruvate + ATP = phosphoenolpyruvate + ADP + H(+)</text>
        <dbReference type="Rhea" id="RHEA:18157"/>
        <dbReference type="ChEBI" id="CHEBI:15361"/>
        <dbReference type="ChEBI" id="CHEBI:15378"/>
        <dbReference type="ChEBI" id="CHEBI:30616"/>
        <dbReference type="ChEBI" id="CHEBI:58702"/>
        <dbReference type="ChEBI" id="CHEBI:456216"/>
        <dbReference type="EC" id="2.7.1.40"/>
    </reaction>
</comment>
<keyword evidence="13 16" id="KW-0324">Glycolysis</keyword>
<dbReference type="SUPFAM" id="SSF52935">
    <property type="entry name" value="PK C-terminal domain-like"/>
    <property type="match status" value="1"/>
</dbReference>
<feature type="domain" description="Pyruvate kinase C-terminal" evidence="18">
    <location>
        <begin position="361"/>
        <end position="473"/>
    </location>
</feature>
<feature type="domain" description="Pyruvate kinase barrel" evidence="17">
    <location>
        <begin position="1"/>
        <end position="321"/>
    </location>
</feature>
<keyword evidence="20" id="KW-1185">Reference proteome</keyword>
<protein>
    <recommendedName>
        <fullName evidence="6 15">Pyruvate kinase</fullName>
        <ecNumber evidence="5 15">2.7.1.40</ecNumber>
    </recommendedName>
</protein>
<dbReference type="Proteomes" id="UP000001208">
    <property type="component" value="Chromosome"/>
</dbReference>
<dbReference type="OrthoDB" id="9812123at2"/>
<accession>B3QUG4</accession>
<evidence type="ECO:0000256" key="14">
    <source>
        <dbReference type="ARBA" id="ARBA00023317"/>
    </source>
</evidence>
<dbReference type="Pfam" id="PF02887">
    <property type="entry name" value="PK_C"/>
    <property type="match status" value="1"/>
</dbReference>
<organism evidence="19 20">
    <name type="scientific">Chloroherpeton thalassium (strain ATCC 35110 / GB-78)</name>
    <dbReference type="NCBI Taxonomy" id="517418"/>
    <lineage>
        <taxon>Bacteria</taxon>
        <taxon>Pseudomonadati</taxon>
        <taxon>Chlorobiota</taxon>
        <taxon>Chlorobiia</taxon>
        <taxon>Chlorobiales</taxon>
        <taxon>Chloroherpetonaceae</taxon>
        <taxon>Chloroherpeton</taxon>
    </lineage>
</organism>
<dbReference type="InterPro" id="IPR011037">
    <property type="entry name" value="Pyrv_Knase-like_insert_dom_sf"/>
</dbReference>
<keyword evidence="9" id="KW-0547">Nucleotide-binding</keyword>
<dbReference type="GO" id="GO:0030955">
    <property type="term" value="F:potassium ion binding"/>
    <property type="evidence" value="ECO:0007669"/>
    <property type="project" value="UniProtKB-UniRule"/>
</dbReference>
<keyword evidence="7 16" id="KW-0808">Transferase</keyword>
<keyword evidence="11" id="KW-0067">ATP-binding</keyword>
<dbReference type="InterPro" id="IPR015813">
    <property type="entry name" value="Pyrv/PenolPyrv_kinase-like_dom"/>
</dbReference>
<evidence type="ECO:0000256" key="6">
    <source>
        <dbReference type="ARBA" id="ARBA00018587"/>
    </source>
</evidence>
<name>B3QUG4_CHLT3</name>
<dbReference type="Pfam" id="PF00224">
    <property type="entry name" value="PK"/>
    <property type="match status" value="1"/>
</dbReference>
<dbReference type="Gene3D" id="3.20.20.60">
    <property type="entry name" value="Phosphoenolpyruvate-binding domains"/>
    <property type="match status" value="1"/>
</dbReference>
<keyword evidence="12 16" id="KW-0460">Magnesium</keyword>
<dbReference type="InterPro" id="IPR036918">
    <property type="entry name" value="Pyrv_Knase_C_sf"/>
</dbReference>
<dbReference type="GO" id="GO:0004743">
    <property type="term" value="F:pyruvate kinase activity"/>
    <property type="evidence" value="ECO:0007669"/>
    <property type="project" value="UniProtKB-UniRule"/>
</dbReference>
<evidence type="ECO:0000256" key="1">
    <source>
        <dbReference type="ARBA" id="ARBA00001946"/>
    </source>
</evidence>
<dbReference type="eggNOG" id="COG0469">
    <property type="taxonomic scope" value="Bacteria"/>
</dbReference>
<comment type="pathway">
    <text evidence="3 16">Carbohydrate degradation; glycolysis; pyruvate from D-glyceraldehyde 3-phosphate: step 5/5.</text>
</comment>
<dbReference type="STRING" id="517418.Ctha_1959"/>
<dbReference type="NCBIfam" id="NF004978">
    <property type="entry name" value="PRK06354.1"/>
    <property type="match status" value="1"/>
</dbReference>
<evidence type="ECO:0000259" key="18">
    <source>
        <dbReference type="Pfam" id="PF02887"/>
    </source>
</evidence>
<dbReference type="UniPathway" id="UPA00109">
    <property type="reaction ID" value="UER00188"/>
</dbReference>
<dbReference type="HOGENOM" id="CLU_015439_0_2_10"/>
<dbReference type="KEGG" id="cts:Ctha_1959"/>
<comment type="cofactor">
    <cofactor evidence="2">
        <name>K(+)</name>
        <dbReference type="ChEBI" id="CHEBI:29103"/>
    </cofactor>
</comment>
<dbReference type="NCBIfam" id="TIGR01064">
    <property type="entry name" value="pyruv_kin"/>
    <property type="match status" value="1"/>
</dbReference>
<dbReference type="FunFam" id="2.40.33.10:FF:000001">
    <property type="entry name" value="Pyruvate kinase"/>
    <property type="match status" value="1"/>
</dbReference>
<dbReference type="InterPro" id="IPR015806">
    <property type="entry name" value="Pyrv_Knase_insert_dom_sf"/>
</dbReference>
<dbReference type="GO" id="GO:0000287">
    <property type="term" value="F:magnesium ion binding"/>
    <property type="evidence" value="ECO:0007669"/>
    <property type="project" value="UniProtKB-UniRule"/>
</dbReference>
<sequence length="477" mass="52412">MKRTKIICTLGPSTDSIEKIVDLINEGMDVARLNFSHGTREEQEQRIQLVRKASELTGKAVAILQDLQGPKIRIGDLAKTVLLNQGEQLRISTEEQLGNYEVVSTSYKEIVNDVNPGDTILMDDGRIELKVISKTATEVVTEIVIGGLLKPKKGLNLPGVNISIPSLTEKDLEDLDFGLAHDVDMVALSFVRSANDVKRIKQLIHEKNKDVWAIAKIEKPEAVANIDAIILESDGVMVARGDLGIEMRTEEVPVLQKMIVEKCSLAHKPVIIATQMLESMIENPRPTRAEANDVANAVFDGTDAVMLSGETAAGNFPVEAVRTMREIIERVEKQGLTHIPVRQKQWMQACSPRIRCIDLDEAIAASAVQIAESLLAKAIIVLTHSGATAVKISKQKPKCAVIAVSDKEEVQRWMCMVWGINTIVTETMVSTDESFRKIEKILRENGVVKTGDLVVYTLGIPILDHGGTDTIKVSHVN</sequence>
<keyword evidence="8" id="KW-0479">Metal-binding</keyword>